<dbReference type="PANTHER" id="PTHR13914:SF0">
    <property type="entry name" value="PROLINE DEHYDROGENASE 1, MITOCHONDRIAL"/>
    <property type="match status" value="1"/>
</dbReference>
<dbReference type="GO" id="GO:0071949">
    <property type="term" value="F:FAD binding"/>
    <property type="evidence" value="ECO:0007669"/>
    <property type="project" value="TreeGrafter"/>
</dbReference>
<comment type="cofactor">
    <cofactor evidence="5">
        <name>FAD</name>
        <dbReference type="ChEBI" id="CHEBI:57692"/>
    </cofactor>
</comment>
<feature type="domain" description="Proline dehydrogenase" evidence="6">
    <location>
        <begin position="180"/>
        <end position="388"/>
    </location>
</feature>
<evidence type="ECO:0000256" key="2">
    <source>
        <dbReference type="ARBA" id="ARBA00005869"/>
    </source>
</evidence>
<dbReference type="GO" id="GO:0004657">
    <property type="term" value="F:proline dehydrogenase activity"/>
    <property type="evidence" value="ECO:0007669"/>
    <property type="project" value="UniProtKB-EC"/>
</dbReference>
<keyword evidence="5" id="KW-0285">Flavoprotein</keyword>
<keyword evidence="3 5" id="KW-0560">Oxidoreductase</keyword>
<evidence type="ECO:0000256" key="3">
    <source>
        <dbReference type="ARBA" id="ARBA00023002"/>
    </source>
</evidence>
<gene>
    <name evidence="7" type="ORF">NP493_83g02022</name>
</gene>
<evidence type="ECO:0000313" key="8">
    <source>
        <dbReference type="Proteomes" id="UP001209878"/>
    </source>
</evidence>
<dbReference type="GO" id="GO:0010133">
    <property type="term" value="P:L-proline catabolic process to L-glutamate"/>
    <property type="evidence" value="ECO:0007669"/>
    <property type="project" value="TreeGrafter"/>
</dbReference>
<dbReference type="InterPro" id="IPR015659">
    <property type="entry name" value="Proline_oxidase"/>
</dbReference>
<evidence type="ECO:0000313" key="7">
    <source>
        <dbReference type="EMBL" id="KAK2190348.1"/>
    </source>
</evidence>
<dbReference type="SUPFAM" id="SSF51730">
    <property type="entry name" value="FAD-linked oxidoreductase"/>
    <property type="match status" value="1"/>
</dbReference>
<dbReference type="EC" id="1.5.5.2" evidence="5"/>
<dbReference type="EMBL" id="JAODUO010000082">
    <property type="protein sequence ID" value="KAK2190348.1"/>
    <property type="molecule type" value="Genomic_DNA"/>
</dbReference>
<evidence type="ECO:0000256" key="4">
    <source>
        <dbReference type="ARBA" id="ARBA00023062"/>
    </source>
</evidence>
<comment type="function">
    <text evidence="5">Converts proline to delta-1-pyrroline-5-carboxylate.</text>
</comment>
<proteinExistence type="inferred from homology"/>
<evidence type="ECO:0000259" key="6">
    <source>
        <dbReference type="Pfam" id="PF01619"/>
    </source>
</evidence>
<sequence length="390" mass="43921">MRATIYGQFIAGEQDIEILRLAEHNKRFGVGSMFAYTAAEMHGSAEGSVGDTGYKRSFFQRNFDGMYHSISIAARCDRIEGLVPTVTTKFTFLLPADVIRRTNEVIESNTAVLTNLLSSPTGGENKAAIFQALEQIGKMAANSDYTGEFAEIPLRSPVDTDESRLLTLTNNLAFHLQLSRNTEMKTLAKDRRFSTLGKDDYKEIKKLWSQMNQLAEHARASHVMLGWDAEQTYLQTAIGVLVLDSMRVFNSERPVVQNTYQCYLKRTYDVISRDLEISEKEGFCFAAKVVRGAYLDEERRLAEQNGDVDPVNPDYDATTASYQRVANRLLDDIQRRSRGTVHVTFATHNEDTVRFVVDTMEKRGISAKGDVMTFAQLLGMRDHIAFTLGE</sequence>
<accession>A0AAD9P912</accession>
<dbReference type="AlphaFoldDB" id="A0AAD9P912"/>
<evidence type="ECO:0000256" key="1">
    <source>
        <dbReference type="ARBA" id="ARBA00004739"/>
    </source>
</evidence>
<dbReference type="GO" id="GO:0005739">
    <property type="term" value="C:mitochondrion"/>
    <property type="evidence" value="ECO:0007669"/>
    <property type="project" value="TreeGrafter"/>
</dbReference>
<comment type="caution">
    <text evidence="7">The sequence shown here is derived from an EMBL/GenBank/DDBJ whole genome shotgun (WGS) entry which is preliminary data.</text>
</comment>
<name>A0AAD9P912_RIDPI</name>
<dbReference type="Pfam" id="PF01619">
    <property type="entry name" value="Pro_dh"/>
    <property type="match status" value="1"/>
</dbReference>
<comment type="catalytic activity">
    <reaction evidence="5">
        <text>L-proline + a quinone = (S)-1-pyrroline-5-carboxylate + a quinol + H(+)</text>
        <dbReference type="Rhea" id="RHEA:23784"/>
        <dbReference type="ChEBI" id="CHEBI:15378"/>
        <dbReference type="ChEBI" id="CHEBI:17388"/>
        <dbReference type="ChEBI" id="CHEBI:24646"/>
        <dbReference type="ChEBI" id="CHEBI:60039"/>
        <dbReference type="ChEBI" id="CHEBI:132124"/>
        <dbReference type="EC" id="1.5.5.2"/>
    </reaction>
</comment>
<dbReference type="InterPro" id="IPR029041">
    <property type="entry name" value="FAD-linked_oxidoreductase-like"/>
</dbReference>
<comment type="pathway">
    <text evidence="1">Amino-acid degradation; L-proline degradation into L-glutamate; L-glutamate from L-proline: step 1/2.</text>
</comment>
<evidence type="ECO:0000256" key="5">
    <source>
        <dbReference type="RuleBase" id="RU364054"/>
    </source>
</evidence>
<keyword evidence="4 5" id="KW-0642">Proline metabolism</keyword>
<keyword evidence="5" id="KW-0274">FAD</keyword>
<dbReference type="PANTHER" id="PTHR13914">
    <property type="entry name" value="PROLINE OXIDASE"/>
    <property type="match status" value="1"/>
</dbReference>
<organism evidence="7 8">
    <name type="scientific">Ridgeia piscesae</name>
    <name type="common">Tubeworm</name>
    <dbReference type="NCBI Taxonomy" id="27915"/>
    <lineage>
        <taxon>Eukaryota</taxon>
        <taxon>Metazoa</taxon>
        <taxon>Spiralia</taxon>
        <taxon>Lophotrochozoa</taxon>
        <taxon>Annelida</taxon>
        <taxon>Polychaeta</taxon>
        <taxon>Sedentaria</taxon>
        <taxon>Canalipalpata</taxon>
        <taxon>Sabellida</taxon>
        <taxon>Siboglinidae</taxon>
        <taxon>Ridgeia</taxon>
    </lineage>
</organism>
<protein>
    <recommendedName>
        <fullName evidence="5">Proline dehydrogenase</fullName>
        <ecNumber evidence="5">1.5.5.2</ecNumber>
    </recommendedName>
</protein>
<keyword evidence="8" id="KW-1185">Reference proteome</keyword>
<dbReference type="Gene3D" id="3.20.20.220">
    <property type="match status" value="1"/>
</dbReference>
<dbReference type="Proteomes" id="UP001209878">
    <property type="component" value="Unassembled WGS sequence"/>
</dbReference>
<dbReference type="InterPro" id="IPR002872">
    <property type="entry name" value="Proline_DH_dom"/>
</dbReference>
<comment type="similarity">
    <text evidence="2 5">Belongs to the proline oxidase family.</text>
</comment>
<reference evidence="7" key="1">
    <citation type="journal article" date="2023" name="Mol. Biol. Evol.">
        <title>Third-Generation Sequencing Reveals the Adaptive Role of the Epigenome in Three Deep-Sea Polychaetes.</title>
        <authorList>
            <person name="Perez M."/>
            <person name="Aroh O."/>
            <person name="Sun Y."/>
            <person name="Lan Y."/>
            <person name="Juniper S.K."/>
            <person name="Young C.R."/>
            <person name="Angers B."/>
            <person name="Qian P.Y."/>
        </authorList>
    </citation>
    <scope>NUCLEOTIDE SEQUENCE</scope>
    <source>
        <strain evidence="7">R07B-5</strain>
    </source>
</reference>